<evidence type="ECO:0000313" key="1">
    <source>
        <dbReference type="EMBL" id="KFF13111.1"/>
    </source>
</evidence>
<gene>
    <name evidence="1" type="ORF">IW15_10130</name>
</gene>
<evidence type="ECO:0008006" key="3">
    <source>
        <dbReference type="Google" id="ProtNLM"/>
    </source>
</evidence>
<evidence type="ECO:0000313" key="2">
    <source>
        <dbReference type="Proteomes" id="UP000028705"/>
    </source>
</evidence>
<name>A0A086A8U7_9FLAO</name>
<dbReference type="eggNOG" id="ENOG502ZXB2">
    <property type="taxonomic scope" value="Bacteria"/>
</dbReference>
<accession>A0A086A8U7</accession>
<organism evidence="1 2">
    <name type="scientific">Chryseobacterium soli</name>
    <dbReference type="NCBI Taxonomy" id="445961"/>
    <lineage>
        <taxon>Bacteria</taxon>
        <taxon>Pseudomonadati</taxon>
        <taxon>Bacteroidota</taxon>
        <taxon>Flavobacteriia</taxon>
        <taxon>Flavobacteriales</taxon>
        <taxon>Weeksellaceae</taxon>
        <taxon>Chryseobacterium group</taxon>
        <taxon>Chryseobacterium</taxon>
    </lineage>
</organism>
<dbReference type="RefSeq" id="WP_034710881.1">
    <property type="nucleotide sequence ID" value="NZ_JPRH01000003.1"/>
</dbReference>
<dbReference type="STRING" id="445961.IW15_10130"/>
<keyword evidence="2" id="KW-1185">Reference proteome</keyword>
<reference evidence="1 2" key="1">
    <citation type="submission" date="2014-07" db="EMBL/GenBank/DDBJ databases">
        <title>Genome of Chryseobacterium soli DSM 19298.</title>
        <authorList>
            <person name="Stropko S.J."/>
            <person name="Pipes S.E."/>
            <person name="Newman J."/>
        </authorList>
    </citation>
    <scope>NUCLEOTIDE SEQUENCE [LARGE SCALE GENOMIC DNA]</scope>
    <source>
        <strain evidence="1 2">DSM 19298</strain>
    </source>
</reference>
<dbReference type="EMBL" id="JPRH01000003">
    <property type="protein sequence ID" value="KFF13111.1"/>
    <property type="molecule type" value="Genomic_DNA"/>
</dbReference>
<sequence length="312" mass="35550">MPDLIDGLYLNQFVAPQLLKEFKNYNDKFMSALEPAPKGALTADGLRQNKLINNVGFYVNNTAPFTAKKMTGKNNIIPWDKLDTDPTEVTNAEVRALVFDKRAEVRVKQSQAFRIGVRDYCMNKLAPAQHVSGSMPVLRTTGGVVNGRKRLTFQDMINFYHEIETLNLIDDDTAEVPNSWNMILNMEHRADLMVDKAGTANHRDNLEFDKDTGEFKRFYKMRMWENNAAPLYSEAGDLKARGAIREDGDQYASTFFYAPNTVYHLENLLILYKPEYQDTRNADPTSELRIQSYGLCDKKQEYGFGALVSENA</sequence>
<protein>
    <recommendedName>
        <fullName evidence="3">Major capsid protein</fullName>
    </recommendedName>
</protein>
<proteinExistence type="predicted"/>
<comment type="caution">
    <text evidence="1">The sequence shown here is derived from an EMBL/GenBank/DDBJ whole genome shotgun (WGS) entry which is preliminary data.</text>
</comment>
<dbReference type="AlphaFoldDB" id="A0A086A8U7"/>
<dbReference type="Proteomes" id="UP000028705">
    <property type="component" value="Unassembled WGS sequence"/>
</dbReference>